<accession>A0A176VV65</accession>
<feature type="transmembrane region" description="Helical" evidence="8">
    <location>
        <begin position="204"/>
        <end position="227"/>
    </location>
</feature>
<evidence type="ECO:0000256" key="1">
    <source>
        <dbReference type="ARBA" id="ARBA00004141"/>
    </source>
</evidence>
<feature type="transmembrane region" description="Helical" evidence="8">
    <location>
        <begin position="351"/>
        <end position="373"/>
    </location>
</feature>
<sequence length="476" mass="50927">MGSLHAPFVANEGGYGKIDASKQEGGECAIDFSHDEESKKLLAYDHSKKECWEEEIVGTCSFWQATTNTVALLFGMGMLAVPYAAQQGGWTSLSLLLVFAAMSCYTGYLLGKCMKLNPQLLSYQDIAGSAIGMRGRFIFTLCLYVEILACLIGFAISIGDNLAQLFPALDIQIFGLHLKPSQFLLTVSLLIVSPTVLMRDLALVSYLSLGGVVSSLVVVGAVVWTGVFGGVGFTHTIPALQFGKWPLIVGLYAFCYSGQVIIPNIYSSMKDPSRFTSDNATVDTGDSLNAHRPNDLYSLMGEFSMQMLLVSFTIATIVYGGLAVMGAVMFGDQTLALITLNIPRDLTVGTVVLWTTVVTPLSKFSLGIAPIALELEGLLPFSFGPKTIVAAGSVIRLGLLFLILCVAIGVPYFGLALSFIGSAISIGMSVIFPCVFYLILHRRTMSKAHLMTNVLIIVAASAFAVIGTWSSATTAE</sequence>
<dbReference type="GO" id="GO:0015179">
    <property type="term" value="F:L-amino acid transmembrane transporter activity"/>
    <property type="evidence" value="ECO:0007669"/>
    <property type="project" value="TreeGrafter"/>
</dbReference>
<keyword evidence="3 8" id="KW-0812">Transmembrane</keyword>
<feature type="transmembrane region" description="Helical" evidence="8">
    <location>
        <begin position="90"/>
        <end position="110"/>
    </location>
</feature>
<comment type="similarity">
    <text evidence="7">Belongs to the amino acid/polyamine transporter 2 family. Amino acid/auxin permease (AAAP) (TC 2.A.18.5) subfamily.</text>
</comment>
<evidence type="ECO:0000256" key="8">
    <source>
        <dbReference type="SAM" id="Phobius"/>
    </source>
</evidence>
<feature type="transmembrane region" description="Helical" evidence="8">
    <location>
        <begin position="137"/>
        <end position="159"/>
    </location>
</feature>
<dbReference type="PANTHER" id="PTHR22950">
    <property type="entry name" value="AMINO ACID TRANSPORTER"/>
    <property type="match status" value="1"/>
</dbReference>
<feature type="domain" description="Amino acid transporter transmembrane" evidence="9">
    <location>
        <begin position="59"/>
        <end position="276"/>
    </location>
</feature>
<evidence type="ECO:0000256" key="7">
    <source>
        <dbReference type="ARBA" id="ARBA00049662"/>
    </source>
</evidence>
<reference evidence="10" key="1">
    <citation type="submission" date="2016-03" db="EMBL/GenBank/DDBJ databases">
        <title>Mechanisms controlling the formation of the plant cell surface in tip-growing cells are functionally conserved among land plants.</title>
        <authorList>
            <person name="Honkanen S."/>
            <person name="Jones V.A."/>
            <person name="Morieri G."/>
            <person name="Champion C."/>
            <person name="Hetherington A.J."/>
            <person name="Kelly S."/>
            <person name="Saint-Marcoux D."/>
            <person name="Proust H."/>
            <person name="Prescott H."/>
            <person name="Dolan L."/>
        </authorList>
    </citation>
    <scope>NUCLEOTIDE SEQUENCE [LARGE SCALE GENOMIC DNA]</scope>
    <source>
        <tissue evidence="10">Whole gametophyte</tissue>
    </source>
</reference>
<keyword evidence="4" id="KW-0029">Amino-acid transport</keyword>
<feature type="transmembrane region" description="Helical" evidence="8">
    <location>
        <begin position="419"/>
        <end position="440"/>
    </location>
</feature>
<keyword evidence="6 8" id="KW-0472">Membrane</keyword>
<dbReference type="InterPro" id="IPR013057">
    <property type="entry name" value="AA_transpt_TM"/>
</dbReference>
<evidence type="ECO:0000256" key="2">
    <source>
        <dbReference type="ARBA" id="ARBA00022448"/>
    </source>
</evidence>
<name>A0A176VV65_MARPO</name>
<evidence type="ECO:0000256" key="4">
    <source>
        <dbReference type="ARBA" id="ARBA00022970"/>
    </source>
</evidence>
<evidence type="ECO:0000256" key="6">
    <source>
        <dbReference type="ARBA" id="ARBA00023136"/>
    </source>
</evidence>
<evidence type="ECO:0000313" key="11">
    <source>
        <dbReference type="Proteomes" id="UP000077202"/>
    </source>
</evidence>
<evidence type="ECO:0000259" key="9">
    <source>
        <dbReference type="Pfam" id="PF01490"/>
    </source>
</evidence>
<feature type="transmembrane region" description="Helical" evidence="8">
    <location>
        <begin position="394"/>
        <end position="413"/>
    </location>
</feature>
<dbReference type="PANTHER" id="PTHR22950:SF692">
    <property type="entry name" value="TRANSMEMBRANE AMINO ACID TRANSPORTER FAMILY PROTEIN"/>
    <property type="match status" value="1"/>
</dbReference>
<comment type="subcellular location">
    <subcellularLocation>
        <location evidence="1">Membrane</location>
        <topology evidence="1">Multi-pass membrane protein</topology>
    </subcellularLocation>
</comment>
<organism evidence="10 11">
    <name type="scientific">Marchantia polymorpha subsp. ruderalis</name>
    <dbReference type="NCBI Taxonomy" id="1480154"/>
    <lineage>
        <taxon>Eukaryota</taxon>
        <taxon>Viridiplantae</taxon>
        <taxon>Streptophyta</taxon>
        <taxon>Embryophyta</taxon>
        <taxon>Marchantiophyta</taxon>
        <taxon>Marchantiopsida</taxon>
        <taxon>Marchantiidae</taxon>
        <taxon>Marchantiales</taxon>
        <taxon>Marchantiaceae</taxon>
        <taxon>Marchantia</taxon>
    </lineage>
</organism>
<dbReference type="EMBL" id="LVLJ01002497">
    <property type="protein sequence ID" value="OAE24694.1"/>
    <property type="molecule type" value="Genomic_DNA"/>
</dbReference>
<feature type="transmembrane region" description="Helical" evidence="8">
    <location>
        <begin position="247"/>
        <end position="266"/>
    </location>
</feature>
<evidence type="ECO:0000256" key="3">
    <source>
        <dbReference type="ARBA" id="ARBA00022692"/>
    </source>
</evidence>
<evidence type="ECO:0000313" key="10">
    <source>
        <dbReference type="EMBL" id="OAE24694.1"/>
    </source>
</evidence>
<feature type="transmembrane region" description="Helical" evidence="8">
    <location>
        <begin position="452"/>
        <end position="472"/>
    </location>
</feature>
<protein>
    <recommendedName>
        <fullName evidence="9">Amino acid transporter transmembrane domain-containing protein</fullName>
    </recommendedName>
</protein>
<keyword evidence="2" id="KW-0813">Transport</keyword>
<keyword evidence="5 8" id="KW-1133">Transmembrane helix</keyword>
<dbReference type="Proteomes" id="UP000077202">
    <property type="component" value="Unassembled WGS sequence"/>
</dbReference>
<feature type="domain" description="Amino acid transporter transmembrane" evidence="9">
    <location>
        <begin position="305"/>
        <end position="470"/>
    </location>
</feature>
<comment type="caution">
    <text evidence="10">The sequence shown here is derived from an EMBL/GenBank/DDBJ whole genome shotgun (WGS) entry which is preliminary data.</text>
</comment>
<feature type="transmembrane region" description="Helical" evidence="8">
    <location>
        <begin position="171"/>
        <end position="192"/>
    </location>
</feature>
<dbReference type="Pfam" id="PF01490">
    <property type="entry name" value="Aa_trans"/>
    <property type="match status" value="2"/>
</dbReference>
<proteinExistence type="inferred from homology"/>
<gene>
    <name evidence="10" type="ORF">AXG93_2601s1150</name>
</gene>
<feature type="transmembrane region" description="Helical" evidence="8">
    <location>
        <begin position="308"/>
        <end position="331"/>
    </location>
</feature>
<evidence type="ECO:0000256" key="5">
    <source>
        <dbReference type="ARBA" id="ARBA00022989"/>
    </source>
</evidence>
<keyword evidence="11" id="KW-1185">Reference proteome</keyword>
<dbReference type="AlphaFoldDB" id="A0A176VV65"/>
<dbReference type="GO" id="GO:0005774">
    <property type="term" value="C:vacuolar membrane"/>
    <property type="evidence" value="ECO:0007669"/>
    <property type="project" value="TreeGrafter"/>
</dbReference>